<evidence type="ECO:0000313" key="2">
    <source>
        <dbReference type="EMBL" id="ONK68475.1"/>
    </source>
</evidence>
<name>A0A5P1ER31_ASPOF</name>
<dbReference type="Proteomes" id="UP000243459">
    <property type="component" value="Chromosome 5"/>
</dbReference>
<organism evidence="2 3">
    <name type="scientific">Asparagus officinalis</name>
    <name type="common">Garden asparagus</name>
    <dbReference type="NCBI Taxonomy" id="4686"/>
    <lineage>
        <taxon>Eukaryota</taxon>
        <taxon>Viridiplantae</taxon>
        <taxon>Streptophyta</taxon>
        <taxon>Embryophyta</taxon>
        <taxon>Tracheophyta</taxon>
        <taxon>Spermatophyta</taxon>
        <taxon>Magnoliopsida</taxon>
        <taxon>Liliopsida</taxon>
        <taxon>Asparagales</taxon>
        <taxon>Asparagaceae</taxon>
        <taxon>Asparagoideae</taxon>
        <taxon>Asparagus</taxon>
    </lineage>
</organism>
<protein>
    <submittedName>
        <fullName evidence="2">Uncharacterized protein</fullName>
    </submittedName>
</protein>
<evidence type="ECO:0000256" key="1">
    <source>
        <dbReference type="SAM" id="MobiDB-lite"/>
    </source>
</evidence>
<accession>A0A5P1ER31</accession>
<feature type="region of interest" description="Disordered" evidence="1">
    <location>
        <begin position="55"/>
        <end position="81"/>
    </location>
</feature>
<gene>
    <name evidence="2" type="ORF">A4U43_C05F12030</name>
</gene>
<dbReference type="Gramene" id="ONK68475">
    <property type="protein sequence ID" value="ONK68475"/>
    <property type="gene ID" value="A4U43_C05F12030"/>
</dbReference>
<sequence>MLGQAARPFLSALCNRDLLVGRPGHTCAHVVGTMGVFPLGPHRWNLGGAVYGDRKRKRAPVTRAARGSRRNGDGDNARGGGKVVPAVDRAMFKMRLPTMDREIGEQVLALGDSKWRLWKAACALMGYVSCKDFAESVKL</sequence>
<evidence type="ECO:0000313" key="3">
    <source>
        <dbReference type="Proteomes" id="UP000243459"/>
    </source>
</evidence>
<reference evidence="3" key="1">
    <citation type="journal article" date="2017" name="Nat. Commun.">
        <title>The asparagus genome sheds light on the origin and evolution of a young Y chromosome.</title>
        <authorList>
            <person name="Harkess A."/>
            <person name="Zhou J."/>
            <person name="Xu C."/>
            <person name="Bowers J.E."/>
            <person name="Van der Hulst R."/>
            <person name="Ayyampalayam S."/>
            <person name="Mercati F."/>
            <person name="Riccardi P."/>
            <person name="McKain M.R."/>
            <person name="Kakrana A."/>
            <person name="Tang H."/>
            <person name="Ray J."/>
            <person name="Groenendijk J."/>
            <person name="Arikit S."/>
            <person name="Mathioni S.M."/>
            <person name="Nakano M."/>
            <person name="Shan H."/>
            <person name="Telgmann-Rauber A."/>
            <person name="Kanno A."/>
            <person name="Yue Z."/>
            <person name="Chen H."/>
            <person name="Li W."/>
            <person name="Chen Y."/>
            <person name="Xu X."/>
            <person name="Zhang Y."/>
            <person name="Luo S."/>
            <person name="Chen H."/>
            <person name="Gao J."/>
            <person name="Mao Z."/>
            <person name="Pires J.C."/>
            <person name="Luo M."/>
            <person name="Kudrna D."/>
            <person name="Wing R.A."/>
            <person name="Meyers B.C."/>
            <person name="Yi K."/>
            <person name="Kong H."/>
            <person name="Lavrijsen P."/>
            <person name="Sunseri F."/>
            <person name="Falavigna A."/>
            <person name="Ye Y."/>
            <person name="Leebens-Mack J.H."/>
            <person name="Chen G."/>
        </authorList>
    </citation>
    <scope>NUCLEOTIDE SEQUENCE [LARGE SCALE GENOMIC DNA]</scope>
    <source>
        <strain evidence="3">cv. DH0086</strain>
    </source>
</reference>
<dbReference type="EMBL" id="CM007385">
    <property type="protein sequence ID" value="ONK68475.1"/>
    <property type="molecule type" value="Genomic_DNA"/>
</dbReference>
<dbReference type="AlphaFoldDB" id="A0A5P1ER31"/>
<proteinExistence type="predicted"/>
<keyword evidence="3" id="KW-1185">Reference proteome</keyword>